<evidence type="ECO:0000256" key="2">
    <source>
        <dbReference type="SAM" id="Phobius"/>
    </source>
</evidence>
<keyword evidence="2" id="KW-0812">Transmembrane</keyword>
<comment type="caution">
    <text evidence="4">The sequence shown here is derived from an EMBL/GenBank/DDBJ whole genome shotgun (WGS) entry which is preliminary data.</text>
</comment>
<feature type="domain" description="VWFA" evidence="3">
    <location>
        <begin position="89"/>
        <end position="303"/>
    </location>
</feature>
<dbReference type="SUPFAM" id="SSF53300">
    <property type="entry name" value="vWA-like"/>
    <property type="match status" value="3"/>
</dbReference>
<accession>A0A0V8QDG0</accession>
<dbReference type="PANTHER" id="PTHR37947:SF2">
    <property type="entry name" value="VON WILLEBRAND FACTOR TYPE A"/>
    <property type="match status" value="1"/>
</dbReference>
<reference evidence="4 5" key="1">
    <citation type="submission" date="2015-11" db="EMBL/GenBank/DDBJ databases">
        <title>Butyribacter intestini gen. nov., sp. nov., a butyric acid-producing bacterium of the family Lachnospiraceae isolated from the human faeces.</title>
        <authorList>
            <person name="Zou Y."/>
            <person name="Xue W."/>
            <person name="Luo G."/>
            <person name="Lv M."/>
        </authorList>
    </citation>
    <scope>NUCLEOTIDE SEQUENCE [LARGE SCALE GENOMIC DNA]</scope>
    <source>
        <strain evidence="4 5">ACET-33324</strain>
    </source>
</reference>
<feature type="domain" description="VWFA" evidence="3">
    <location>
        <begin position="620"/>
        <end position="738"/>
    </location>
</feature>
<feature type="region of interest" description="Disordered" evidence="1">
    <location>
        <begin position="1401"/>
        <end position="1435"/>
    </location>
</feature>
<dbReference type="InterPro" id="IPR036465">
    <property type="entry name" value="vWFA_dom_sf"/>
</dbReference>
<dbReference type="EMBL" id="LNAM01000173">
    <property type="protein sequence ID" value="KSV58435.1"/>
    <property type="molecule type" value="Genomic_DNA"/>
</dbReference>
<dbReference type="PANTHER" id="PTHR37947">
    <property type="entry name" value="BLL2462 PROTEIN"/>
    <property type="match status" value="1"/>
</dbReference>
<dbReference type="STRING" id="290052.ASU35_13025"/>
<feature type="transmembrane region" description="Helical" evidence="2">
    <location>
        <begin position="559"/>
        <end position="578"/>
    </location>
</feature>
<evidence type="ECO:0000313" key="5">
    <source>
        <dbReference type="Proteomes" id="UP000054874"/>
    </source>
</evidence>
<feature type="transmembrane region" description="Helical" evidence="2">
    <location>
        <begin position="6"/>
        <end position="24"/>
    </location>
</feature>
<dbReference type="Pfam" id="PF13519">
    <property type="entry name" value="VWA_2"/>
    <property type="match status" value="3"/>
</dbReference>
<dbReference type="Proteomes" id="UP000054874">
    <property type="component" value="Unassembled WGS sequence"/>
</dbReference>
<dbReference type="RefSeq" id="WP_058353329.1">
    <property type="nucleotide sequence ID" value="NZ_CABMMD010000173.1"/>
</dbReference>
<organism evidence="4 5">
    <name type="scientific">Acetivibrio ethanolgignens</name>
    <dbReference type="NCBI Taxonomy" id="290052"/>
    <lineage>
        <taxon>Bacteria</taxon>
        <taxon>Bacillati</taxon>
        <taxon>Bacillota</taxon>
        <taxon>Clostridia</taxon>
        <taxon>Eubacteriales</taxon>
        <taxon>Oscillospiraceae</taxon>
        <taxon>Acetivibrio</taxon>
    </lineage>
</organism>
<proteinExistence type="predicted"/>
<gene>
    <name evidence="4" type="ORF">ASU35_13025</name>
</gene>
<dbReference type="SMART" id="SM00327">
    <property type="entry name" value="VWA"/>
    <property type="match status" value="3"/>
</dbReference>
<keyword evidence="2" id="KW-0472">Membrane</keyword>
<feature type="compositionally biased region" description="Basic and acidic residues" evidence="1">
    <location>
        <begin position="1407"/>
        <end position="1419"/>
    </location>
</feature>
<dbReference type="CDD" id="cd00198">
    <property type="entry name" value="vWFA"/>
    <property type="match status" value="3"/>
</dbReference>
<name>A0A0V8QDG0_9FIRM</name>
<evidence type="ECO:0000313" key="4">
    <source>
        <dbReference type="EMBL" id="KSV58435.1"/>
    </source>
</evidence>
<dbReference type="PROSITE" id="PS50234">
    <property type="entry name" value="VWFA"/>
    <property type="match status" value="3"/>
</dbReference>
<evidence type="ECO:0000259" key="3">
    <source>
        <dbReference type="PROSITE" id="PS50234"/>
    </source>
</evidence>
<feature type="transmembrane region" description="Helical" evidence="2">
    <location>
        <begin position="590"/>
        <end position="608"/>
    </location>
</feature>
<dbReference type="Pfam" id="PF07584">
    <property type="entry name" value="BatA"/>
    <property type="match status" value="1"/>
</dbReference>
<keyword evidence="5" id="KW-1185">Reference proteome</keyword>
<feature type="transmembrane region" description="Helical" evidence="2">
    <location>
        <begin position="59"/>
        <end position="80"/>
    </location>
</feature>
<dbReference type="OrthoDB" id="9781333at2"/>
<dbReference type="InterPro" id="IPR029062">
    <property type="entry name" value="Class_I_gatase-like"/>
</dbReference>
<dbReference type="Pfam" id="PF07090">
    <property type="entry name" value="GATase1_like"/>
    <property type="match status" value="1"/>
</dbReference>
<dbReference type="SUPFAM" id="SSF52317">
    <property type="entry name" value="Class I glutamine amidotransferase-like"/>
    <property type="match status" value="1"/>
</dbReference>
<dbReference type="Gene3D" id="3.40.50.410">
    <property type="entry name" value="von Willebrand factor, type A domain"/>
    <property type="match status" value="3"/>
</dbReference>
<dbReference type="InterPro" id="IPR010768">
    <property type="entry name" value="GATase1-like"/>
</dbReference>
<dbReference type="Gene3D" id="3.40.50.880">
    <property type="match status" value="1"/>
</dbReference>
<dbReference type="InterPro" id="IPR002035">
    <property type="entry name" value="VWF_A"/>
</dbReference>
<dbReference type="InterPro" id="IPR024163">
    <property type="entry name" value="Aerotolerance_reg_N"/>
</dbReference>
<feature type="transmembrane region" description="Helical" evidence="2">
    <location>
        <begin position="1373"/>
        <end position="1391"/>
    </location>
</feature>
<evidence type="ECO:0000256" key="1">
    <source>
        <dbReference type="SAM" id="MobiDB-lite"/>
    </source>
</evidence>
<protein>
    <recommendedName>
        <fullName evidence="3">VWFA domain-containing protein</fullName>
    </recommendedName>
</protein>
<sequence length="1435" mass="159704">MRMEQLWPLGFLILLPFIVLLYILKEKAEDRRVSSLYLWQEAYRSLEARTPWEKLKNNLLLYLQLALTLLLILTLCGPYLNRGQRTWQDVVIALDTSGSMNSIYYEEGKATERTRLEEAKERAIRYVDSLPMDTRVTLVTASQNAELVFTRKTDRYSIKEELRGIKGSDLPGNLSFAADLVKAMSAQWESCQTVFFTDETVDTKGLLAVTEYMGSPGANLSVTQVSHRELENGKSDILVRVENTGGTEMASDVNLYLDESLEQIQSVRLKPGEHTVLYFRNVYVKESVAAELNEADDLDSDNIAYDCIREREAQMILLASEKNVFLEKALMNLENVEVYKTNDITGLEQELDFDFYVFDGMLPEKLPQKGSLFFINPKKSIDGLFTIEGEAEGVWVEEKGTEFGFSVSTLKKIKTPGWAKAFYQAGEYGAGFSGEKNGRRITVLAFDVHGSEWPLLPEFPLKIYELGRESLETGLLSENKITAGGKVSIYGQNGTWTYTDTEKTGFKRIKDGEEQELLAVNFPDAESRVWKSLSAADAGDKDGKAGENRLSAGLPLRRLFLFLGFCLLAVEGMVYFRQDTFGLRSRRQKTAILLLRGLVVICLLLAWSNPSFVLGKQPSATVFLVDVSDSVAGREIEAVAFVKEAIDALPEREQSGVIAFGKEAHIEQFMNEKRLFSELETVVTSSATNLNRAVATALGMFPDNAPKRLVLLTDGKETEGSIEEFSTLLKEKKIQLAVKKWENAGTAEVSVDSVVVPNKVSIKDSFKVSIRIQSNVETGAVLSLYAGNEKKAEKQLKLQKGSNQFVFTDRQTAPGLKSYRVIIEPDVDSITINNEYCAYTQAESPETILFIEGKPGQGDEFARLLTAANISYQRMVPQAAPRTLMELLAYRSVFLLDVYAPDLPEGFFNNIEAYVRDYGGGLAAIGGSNSFALGGYRDTPLESVLPVDMDLKGEKEIPKMAMVMVIDRSGSMSAGDGRVTQLTLAKEAAAEALGSLRQEDEVGVIAFESTYDWVVKLTSAEDTETIEERIASIGLGGGTSIYPAIEAAEKALAGSDAKRKHIILLTDGQDGYQGYDELLSRLSEEEISLSTVAVGEASDQELLNYLAREGNGRSYYTDIHSDIPRIFAQEVFLAARDYLVNRKFTPVITSNSGLIREAVADGVPPLYGYVAASPKDRAQVHLESDTEDPLYATWQYGLGRTAAFLSDGENNWTKAWASWEGYPLLIKQLVNWTMADTADGKNRLETIQKGNGLKISYELAEYTEGSTAEVVLTDEDGEQKTLELSQTKPGSFEGEITLEKTGIYGINVRQKENGSIMESRNTAAALQYSEEYRLLEDIAAFEAFVESNEGRYVDTPSQAVEHKPESVKARTSLGNLFLILAILFFVLDIIIRRFRLPERKKKPTLPPERKRSGKEKQEVRLNTAQLLQKKEDRKG</sequence>
<keyword evidence="2" id="KW-1133">Transmembrane helix</keyword>
<feature type="domain" description="VWFA" evidence="3">
    <location>
        <begin position="961"/>
        <end position="1131"/>
    </location>
</feature>